<reference evidence="2 3" key="1">
    <citation type="journal article" date="2020" name="Nat. Commun.">
        <title>Genome of Tripterygium wilfordii and identification of cytochrome P450 involved in triptolide biosynthesis.</title>
        <authorList>
            <person name="Tu L."/>
            <person name="Su P."/>
            <person name="Zhang Z."/>
            <person name="Gao L."/>
            <person name="Wang J."/>
            <person name="Hu T."/>
            <person name="Zhou J."/>
            <person name="Zhang Y."/>
            <person name="Zhao Y."/>
            <person name="Liu Y."/>
            <person name="Song Y."/>
            <person name="Tong Y."/>
            <person name="Lu Y."/>
            <person name="Yang J."/>
            <person name="Xu C."/>
            <person name="Jia M."/>
            <person name="Peters R.J."/>
            <person name="Huang L."/>
            <person name="Gao W."/>
        </authorList>
    </citation>
    <scope>NUCLEOTIDE SEQUENCE [LARGE SCALE GENOMIC DNA]</scope>
    <source>
        <strain evidence="3">cv. XIE 37</strain>
        <tissue evidence="2">Leaf</tissue>
    </source>
</reference>
<dbReference type="PANTHER" id="PTHR37172">
    <property type="entry name" value="TRANSMEMBRANE PROTEIN"/>
    <property type="match status" value="1"/>
</dbReference>
<feature type="transmembrane region" description="Helical" evidence="1">
    <location>
        <begin position="24"/>
        <end position="50"/>
    </location>
</feature>
<keyword evidence="3" id="KW-1185">Reference proteome</keyword>
<evidence type="ECO:0008006" key="4">
    <source>
        <dbReference type="Google" id="ProtNLM"/>
    </source>
</evidence>
<keyword evidence="1" id="KW-0472">Membrane</keyword>
<evidence type="ECO:0000313" key="2">
    <source>
        <dbReference type="EMBL" id="KAF5726369.1"/>
    </source>
</evidence>
<dbReference type="EMBL" id="JAAARO010000022">
    <property type="protein sequence ID" value="KAF5726369.1"/>
    <property type="molecule type" value="Genomic_DNA"/>
</dbReference>
<keyword evidence="1" id="KW-1133">Transmembrane helix</keyword>
<accession>A0A7J7BWV1</accession>
<dbReference type="PANTHER" id="PTHR37172:SF3">
    <property type="entry name" value="TRANSMEMBRANE PROTEIN"/>
    <property type="match status" value="1"/>
</dbReference>
<organism evidence="2 3">
    <name type="scientific">Tripterygium wilfordii</name>
    <name type="common">Thunder God vine</name>
    <dbReference type="NCBI Taxonomy" id="458696"/>
    <lineage>
        <taxon>Eukaryota</taxon>
        <taxon>Viridiplantae</taxon>
        <taxon>Streptophyta</taxon>
        <taxon>Embryophyta</taxon>
        <taxon>Tracheophyta</taxon>
        <taxon>Spermatophyta</taxon>
        <taxon>Magnoliopsida</taxon>
        <taxon>eudicotyledons</taxon>
        <taxon>Gunneridae</taxon>
        <taxon>Pentapetalae</taxon>
        <taxon>rosids</taxon>
        <taxon>fabids</taxon>
        <taxon>Celastrales</taxon>
        <taxon>Celastraceae</taxon>
        <taxon>Tripterygium</taxon>
    </lineage>
</organism>
<dbReference type="InParanoid" id="A0A7J7BWV1"/>
<dbReference type="Proteomes" id="UP000593562">
    <property type="component" value="Unassembled WGS sequence"/>
</dbReference>
<keyword evidence="1" id="KW-0812">Transmembrane</keyword>
<name>A0A7J7BWV1_TRIWF</name>
<gene>
    <name evidence="2" type="ORF">HS088_TW22G00046</name>
</gene>
<evidence type="ECO:0000256" key="1">
    <source>
        <dbReference type="SAM" id="Phobius"/>
    </source>
</evidence>
<protein>
    <recommendedName>
        <fullName evidence="4">Transmembrane protein</fullName>
    </recommendedName>
</protein>
<comment type="caution">
    <text evidence="2">The sequence shown here is derived from an EMBL/GenBank/DDBJ whole genome shotgun (WGS) entry which is preliminary data.</text>
</comment>
<proteinExistence type="predicted"/>
<sequence length="68" mass="7915">MVVVPEAKRELLMEVEVADFIGWWLYYLVVTVGMVRVVKGLMWVGVVVLCRRFRRNSGDEEQEEDGKV</sequence>
<dbReference type="AlphaFoldDB" id="A0A7J7BWV1"/>
<evidence type="ECO:0000313" key="3">
    <source>
        <dbReference type="Proteomes" id="UP000593562"/>
    </source>
</evidence>